<evidence type="ECO:0000259" key="1">
    <source>
        <dbReference type="PROSITE" id="PS50883"/>
    </source>
</evidence>
<dbReference type="PROSITE" id="PS50883">
    <property type="entry name" value="EAL"/>
    <property type="match status" value="1"/>
</dbReference>
<dbReference type="PANTHER" id="PTHR33121:SF15">
    <property type="entry name" value="BLUE LIGHT- AND TEMPERATURE-REGULATED ANTIREPRESSOR BLUF"/>
    <property type="match status" value="1"/>
</dbReference>
<dbReference type="InterPro" id="IPR050706">
    <property type="entry name" value="Cyclic-di-GMP_PDE-like"/>
</dbReference>
<keyword evidence="3" id="KW-1185">Reference proteome</keyword>
<sequence length="256" mass="28423">MPTTIFDQPFQPLSCDGCRDPSQLPFDFTMAFQPIVDVETGRPFAYEALVRGLAGESAASILGQVNDTNRYRFDQACRVRAIDQAAELGLSSLPNCRLSINFLPNAVYRAETCIRATMQAAKRAELDHGRLMFEVTEGEQVRNPAHLMSIFAEYRRQGLITAIDDFGAGYAGLTLLARFQPHVIKLDMEFTRDIDQRPVQQAIVSGVVLICRRLGITTIAEGVETAEESACMTSLGVRYQQGYYFARPMIGELPLA</sequence>
<dbReference type="CDD" id="cd01948">
    <property type="entry name" value="EAL"/>
    <property type="match status" value="1"/>
</dbReference>
<dbReference type="Proteomes" id="UP000325161">
    <property type="component" value="Chromosome"/>
</dbReference>
<dbReference type="InterPro" id="IPR035919">
    <property type="entry name" value="EAL_sf"/>
</dbReference>
<dbReference type="Gene3D" id="3.20.20.450">
    <property type="entry name" value="EAL domain"/>
    <property type="match status" value="1"/>
</dbReference>
<dbReference type="EMBL" id="CP043046">
    <property type="protein sequence ID" value="QEI04725.1"/>
    <property type="molecule type" value="Genomic_DNA"/>
</dbReference>
<dbReference type="GO" id="GO:0071111">
    <property type="term" value="F:cyclic-guanylate-specific phosphodiesterase activity"/>
    <property type="evidence" value="ECO:0007669"/>
    <property type="project" value="InterPro"/>
</dbReference>
<dbReference type="RefSeq" id="WP_148812306.1">
    <property type="nucleotide sequence ID" value="NZ_CP043046.1"/>
</dbReference>
<gene>
    <name evidence="2" type="ORF">FXN63_01865</name>
</gene>
<protein>
    <submittedName>
        <fullName evidence="2">EAL domain-containing protein</fullName>
    </submittedName>
</protein>
<dbReference type="KEGG" id="pacr:FXN63_01865"/>
<dbReference type="OrthoDB" id="9813903at2"/>
<dbReference type="InterPro" id="IPR001633">
    <property type="entry name" value="EAL_dom"/>
</dbReference>
<dbReference type="PANTHER" id="PTHR33121">
    <property type="entry name" value="CYCLIC DI-GMP PHOSPHODIESTERASE PDEF"/>
    <property type="match status" value="1"/>
</dbReference>
<organism evidence="2 3">
    <name type="scientific">Pigmentiphaga aceris</name>
    <dbReference type="NCBI Taxonomy" id="1940612"/>
    <lineage>
        <taxon>Bacteria</taxon>
        <taxon>Pseudomonadati</taxon>
        <taxon>Pseudomonadota</taxon>
        <taxon>Betaproteobacteria</taxon>
        <taxon>Burkholderiales</taxon>
        <taxon>Alcaligenaceae</taxon>
        <taxon>Pigmentiphaga</taxon>
    </lineage>
</organism>
<reference evidence="2 3" key="1">
    <citation type="submission" date="2019-08" db="EMBL/GenBank/DDBJ databases">
        <title>Amphibian skin-associated Pigmentiphaga: genome sequence and occurrence across geography and hosts.</title>
        <authorList>
            <person name="Bletz M.C."/>
            <person name="Bunk B."/>
            <person name="Sproeer C."/>
            <person name="Biwer P."/>
            <person name="Reiter S."/>
            <person name="Rabemananjara F.C.E."/>
            <person name="Schulz S."/>
            <person name="Overmann J."/>
            <person name="Vences M."/>
        </authorList>
    </citation>
    <scope>NUCLEOTIDE SEQUENCE [LARGE SCALE GENOMIC DNA]</scope>
    <source>
        <strain evidence="2 3">Mada1488</strain>
    </source>
</reference>
<dbReference type="Pfam" id="PF00563">
    <property type="entry name" value="EAL"/>
    <property type="match status" value="1"/>
</dbReference>
<name>A0A5C0ARW8_9BURK</name>
<evidence type="ECO:0000313" key="3">
    <source>
        <dbReference type="Proteomes" id="UP000325161"/>
    </source>
</evidence>
<dbReference type="SMART" id="SM00052">
    <property type="entry name" value="EAL"/>
    <property type="match status" value="1"/>
</dbReference>
<accession>A0A5C0ARW8</accession>
<feature type="domain" description="EAL" evidence="1">
    <location>
        <begin position="11"/>
        <end position="256"/>
    </location>
</feature>
<proteinExistence type="predicted"/>
<dbReference type="SUPFAM" id="SSF141868">
    <property type="entry name" value="EAL domain-like"/>
    <property type="match status" value="1"/>
</dbReference>
<evidence type="ECO:0000313" key="2">
    <source>
        <dbReference type="EMBL" id="QEI04725.1"/>
    </source>
</evidence>
<dbReference type="AlphaFoldDB" id="A0A5C0ARW8"/>